<evidence type="ECO:0000313" key="3">
    <source>
        <dbReference type="Proteomes" id="UP000447434"/>
    </source>
</evidence>
<evidence type="ECO:0008006" key="4">
    <source>
        <dbReference type="Google" id="ProtNLM"/>
    </source>
</evidence>
<feature type="signal peptide" evidence="1">
    <location>
        <begin position="1"/>
        <end position="29"/>
    </location>
</feature>
<comment type="caution">
    <text evidence="2">The sequence shown here is derived from an EMBL/GenBank/DDBJ whole genome shotgun (WGS) entry which is preliminary data.</text>
</comment>
<proteinExistence type="predicted"/>
<evidence type="ECO:0000313" key="2">
    <source>
        <dbReference type="EMBL" id="KAE9589262.1"/>
    </source>
</evidence>
<evidence type="ECO:0000256" key="1">
    <source>
        <dbReference type="SAM" id="SignalP"/>
    </source>
</evidence>
<reference evidence="3" key="1">
    <citation type="journal article" date="2020" name="Nat. Commun.">
        <title>Genome sequence of the cluster root forming white lupin.</title>
        <authorList>
            <person name="Hufnagel B."/>
            <person name="Marques A."/>
            <person name="Soriano A."/>
            <person name="Marques L."/>
            <person name="Divol F."/>
            <person name="Doumas P."/>
            <person name="Sallet E."/>
            <person name="Mancinotti D."/>
            <person name="Carrere S."/>
            <person name="Marande W."/>
            <person name="Arribat S."/>
            <person name="Keller J."/>
            <person name="Huneau C."/>
            <person name="Blein T."/>
            <person name="Aime D."/>
            <person name="Laguerre M."/>
            <person name="Taylor J."/>
            <person name="Schubert V."/>
            <person name="Nelson M."/>
            <person name="Geu-Flores F."/>
            <person name="Crespi M."/>
            <person name="Gallardo-Guerrero K."/>
            <person name="Delaux P.-M."/>
            <person name="Salse J."/>
            <person name="Berges H."/>
            <person name="Guyot R."/>
            <person name="Gouzy J."/>
            <person name="Peret B."/>
        </authorList>
    </citation>
    <scope>NUCLEOTIDE SEQUENCE [LARGE SCALE GENOMIC DNA]</scope>
    <source>
        <strain evidence="3">cv. Amiga</strain>
    </source>
</reference>
<gene>
    <name evidence="2" type="ORF">Lalb_Chr21g0307151</name>
</gene>
<dbReference type="Proteomes" id="UP000447434">
    <property type="component" value="Chromosome 21"/>
</dbReference>
<dbReference type="PANTHER" id="PTHR35630:SF2">
    <property type="entry name" value="LEGUMINOSIN GROUP486 SECRETED PEPTIDE"/>
    <property type="match status" value="1"/>
</dbReference>
<organism evidence="2 3">
    <name type="scientific">Lupinus albus</name>
    <name type="common">White lupine</name>
    <name type="synonym">Lupinus termis</name>
    <dbReference type="NCBI Taxonomy" id="3870"/>
    <lineage>
        <taxon>Eukaryota</taxon>
        <taxon>Viridiplantae</taxon>
        <taxon>Streptophyta</taxon>
        <taxon>Embryophyta</taxon>
        <taxon>Tracheophyta</taxon>
        <taxon>Spermatophyta</taxon>
        <taxon>Magnoliopsida</taxon>
        <taxon>eudicotyledons</taxon>
        <taxon>Gunneridae</taxon>
        <taxon>Pentapetalae</taxon>
        <taxon>rosids</taxon>
        <taxon>fabids</taxon>
        <taxon>Fabales</taxon>
        <taxon>Fabaceae</taxon>
        <taxon>Papilionoideae</taxon>
        <taxon>50 kb inversion clade</taxon>
        <taxon>genistoids sensu lato</taxon>
        <taxon>core genistoids</taxon>
        <taxon>Genisteae</taxon>
        <taxon>Lupinus</taxon>
    </lineage>
</organism>
<sequence length="130" mass="14842">MCSSNKGRVLLLLLVLACLNSSPNHEAEAINILSIVIHNNLPSGSQFYFTSDLVKDKYFLQPGQTFGKLANFEARDCTMVYNYVCAKLFLYDPKTDSGHNKVFWSVRKDGIYRSWDDSNWEKKTGWDSTC</sequence>
<protein>
    <recommendedName>
        <fullName evidence="4">Plant self-incompatibility S1</fullName>
    </recommendedName>
</protein>
<dbReference type="PANTHER" id="PTHR35630">
    <property type="entry name" value="LEGUMINOSIN GROUP486 SECRETED PEPTIDE"/>
    <property type="match status" value="1"/>
</dbReference>
<name>A0A6A4NIG0_LUPAL</name>
<keyword evidence="1" id="KW-0732">Signal</keyword>
<feature type="chain" id="PRO_5025328555" description="Plant self-incompatibility S1" evidence="1">
    <location>
        <begin position="30"/>
        <end position="130"/>
    </location>
</feature>
<keyword evidence="3" id="KW-1185">Reference proteome</keyword>
<dbReference type="AlphaFoldDB" id="A0A6A4NIG0"/>
<accession>A0A6A4NIG0</accession>
<dbReference type="EMBL" id="WOCE01000021">
    <property type="protein sequence ID" value="KAE9589262.1"/>
    <property type="molecule type" value="Genomic_DNA"/>
</dbReference>
<dbReference type="OrthoDB" id="1363310at2759"/>